<sequence length="1414" mass="156767">MPHRNTAAGGTKSRSPLPPSNYKISLSPRPFLPPSHYAAAAGISYVRRSPSNGQEYSDSNDRAKSSTDNGENSGEDYTSVFMPVGYPSDAESASNSSIEFNVSATRRSPGKEKQSSSRRGRRQSLINDLPQLEANLLPSLRDTINRMTRPPSRTGLSASSESASHLGVPKPVRSSRSLSPSGTSESNPKTSHFDEYPTFEPSTPQPSSSSDSIPAKTAEILMPRTNQPPKPPLKSALRPPTPKMFTKACNDYPTGTSTKSVRSILKQAAIATSTANQTSTANAAGPPPRSRSRADTGSKPMVSFEEQHIAPPPRPPHKIPSESREPDRPQASNIPRLQGKRFGARPQCSTDESESEDQYDAGRRKHRQLVVTNAEVFPSSSESDIEWRDRERARGRTSVEHRKDRRNSRGDTQGVGLGIDFDSGSKKNRPGSVSRKETTNPSHREPSVRSTRRTEDPQTSSSTSRSSEYHSAKDSKANRNPVDTLDVSREHQRRRTALLGIVSRLDIERHPTAVEEDSENDHHGEEGFDTSGSFDYPEPGRNSNAISQQLREDDSHYESEDQAAQPSPHTRRDRPRSSSRTPTSTYLSSTDNDEQLTRAQSSYTRATLHPERYLGPSHPNSSRQRKASRSPVVPQADTSTFPAALRRHSVYHRPPSPDPPNEAVEKRTNDKRLSGTNPNLRKQQRDSSVQIRESGDRSSQPHAAAARERKAYGIPPSNSDEEYPGFSRRMLPHVDSDLSSVGSMYWDDDTESELSPAAETLFRKLGGSQAKGDRKSYQSSEEKASRSGAGSSAQSPANAVQKKDERHQSRLPSPSPRREERRTRFQLPSPPPAHVDDSNDRLNDMETRRQKVIIEIYEAEAAFVKRMQVFVQLFVLPLRVQNSKDWISGVPSEVARLFDWLEDIVVLHTQILSALESIRATQRPIVERIAESIRVYIPRLEVYQPYLVKLVDVMALIDQLMKDDQSDFGEYVRLQEAAPESEGWNFQDFLVEPVNVLAKFPEFLSRLLDLTPKGHRDYLSTFALVHSTDMFIRVMTEVKVREDEYDMIQRFAARIQGLAPSSQLATRERRLLHQGILHLTDVEETTSNDLSATTGTSKISRYFPTGMARSGGNSANWTAKPMAAISERDTGGGRSGSTNSSSTLSSLRTASSGSSSSASSIFFSSFRIPIPQGRLNKARLPSLKAPDSPSPAPCSSNTPFVGTPVQVFVFTDLMLLAAPTSTTEPDGWTLLRHIGTVRILGVYFREQDSHDPETITVEALPVDALKLNQTTNVDEGSVYLFRFLVPKDASVDPSDDASSASVPDDEGPRRSQWLLSLRRCQKFTTCSLAIPSKQHDPQLDVAFDKHQAVFSLLASGLPLPKSPSMQMADMLGGDAEDATTQERQERGWWSLRFQQVFREIQRQDMALASTVLDV</sequence>
<feature type="domain" description="DH" evidence="2">
    <location>
        <begin position="848"/>
        <end position="1058"/>
    </location>
</feature>
<feature type="compositionally biased region" description="Polar residues" evidence="1">
    <location>
        <begin position="91"/>
        <end position="106"/>
    </location>
</feature>
<feature type="compositionally biased region" description="Basic and acidic residues" evidence="1">
    <location>
        <begin position="771"/>
        <end position="785"/>
    </location>
</feature>
<dbReference type="PANTHER" id="PTHR12673">
    <property type="entry name" value="FACIOGENITAL DYSPLASIA PROTEIN"/>
    <property type="match status" value="1"/>
</dbReference>
<feature type="compositionally biased region" description="Basic and acidic residues" evidence="1">
    <location>
        <begin position="434"/>
        <end position="456"/>
    </location>
</feature>
<feature type="compositionally biased region" description="Low complexity" evidence="1">
    <location>
        <begin position="174"/>
        <end position="186"/>
    </location>
</feature>
<dbReference type="InterPro" id="IPR000219">
    <property type="entry name" value="DH_dom"/>
</dbReference>
<dbReference type="CDD" id="cd00160">
    <property type="entry name" value="RhoGEF"/>
    <property type="match status" value="1"/>
</dbReference>
<dbReference type="GO" id="GO:0005737">
    <property type="term" value="C:cytoplasm"/>
    <property type="evidence" value="ECO:0007669"/>
    <property type="project" value="TreeGrafter"/>
</dbReference>
<dbReference type="SMART" id="SM00325">
    <property type="entry name" value="RhoGEF"/>
    <property type="match status" value="1"/>
</dbReference>
<feature type="compositionally biased region" description="Polar residues" evidence="1">
    <location>
        <begin position="66"/>
        <end position="76"/>
    </location>
</feature>
<feature type="compositionally biased region" description="Basic and acidic residues" evidence="1">
    <location>
        <begin position="550"/>
        <end position="559"/>
    </location>
</feature>
<evidence type="ECO:0000259" key="2">
    <source>
        <dbReference type="PROSITE" id="PS50010"/>
    </source>
</evidence>
<feature type="region of interest" description="Disordered" evidence="1">
    <location>
        <begin position="1126"/>
        <end position="1158"/>
    </location>
</feature>
<feature type="compositionally biased region" description="Low complexity" evidence="1">
    <location>
        <begin position="201"/>
        <end position="214"/>
    </location>
</feature>
<dbReference type="Proteomes" id="UP000565441">
    <property type="component" value="Unassembled WGS sequence"/>
</dbReference>
<organism evidence="3 4">
    <name type="scientific">Tricholomella constricta</name>
    <dbReference type="NCBI Taxonomy" id="117010"/>
    <lineage>
        <taxon>Eukaryota</taxon>
        <taxon>Fungi</taxon>
        <taxon>Dikarya</taxon>
        <taxon>Basidiomycota</taxon>
        <taxon>Agaricomycotina</taxon>
        <taxon>Agaricomycetes</taxon>
        <taxon>Agaricomycetidae</taxon>
        <taxon>Agaricales</taxon>
        <taxon>Tricholomatineae</taxon>
        <taxon>Lyophyllaceae</taxon>
        <taxon>Tricholomella</taxon>
    </lineage>
</organism>
<dbReference type="GO" id="GO:0005085">
    <property type="term" value="F:guanyl-nucleotide exchange factor activity"/>
    <property type="evidence" value="ECO:0007669"/>
    <property type="project" value="InterPro"/>
</dbReference>
<feature type="compositionally biased region" description="Low complexity" evidence="1">
    <location>
        <begin position="1136"/>
        <end position="1158"/>
    </location>
</feature>
<proteinExistence type="predicted"/>
<accession>A0A8H5M025</accession>
<feature type="region of interest" description="Disordered" evidence="1">
    <location>
        <begin position="48"/>
        <end position="733"/>
    </location>
</feature>
<protein>
    <recommendedName>
        <fullName evidence="2">DH domain-containing protein</fullName>
    </recommendedName>
</protein>
<feature type="compositionally biased region" description="Low complexity" evidence="1">
    <location>
        <begin position="786"/>
        <end position="799"/>
    </location>
</feature>
<dbReference type="EMBL" id="JAACJP010000031">
    <property type="protein sequence ID" value="KAF5375847.1"/>
    <property type="molecule type" value="Genomic_DNA"/>
</dbReference>
<feature type="compositionally biased region" description="Low complexity" evidence="1">
    <location>
        <begin position="267"/>
        <end position="284"/>
    </location>
</feature>
<feature type="compositionally biased region" description="Basic and acidic residues" evidence="1">
    <location>
        <begin position="319"/>
        <end position="328"/>
    </location>
</feature>
<feature type="region of interest" description="Disordered" evidence="1">
    <location>
        <begin position="1"/>
        <end position="33"/>
    </location>
</feature>
<keyword evidence="4" id="KW-1185">Reference proteome</keyword>
<feature type="compositionally biased region" description="Basic and acidic residues" evidence="1">
    <location>
        <begin position="385"/>
        <end position="402"/>
    </location>
</feature>
<evidence type="ECO:0000313" key="4">
    <source>
        <dbReference type="Proteomes" id="UP000565441"/>
    </source>
</evidence>
<feature type="compositionally biased region" description="Low complexity" evidence="1">
    <location>
        <begin position="578"/>
        <end position="590"/>
    </location>
</feature>
<dbReference type="PROSITE" id="PS50010">
    <property type="entry name" value="DH_2"/>
    <property type="match status" value="1"/>
</dbReference>
<evidence type="ECO:0000256" key="1">
    <source>
        <dbReference type="SAM" id="MobiDB-lite"/>
    </source>
</evidence>
<dbReference type="InterPro" id="IPR035899">
    <property type="entry name" value="DBL_dom_sf"/>
</dbReference>
<feature type="compositionally biased region" description="Polar residues" evidence="1">
    <location>
        <begin position="154"/>
        <end position="163"/>
    </location>
</feature>
<dbReference type="Gene3D" id="1.20.900.10">
    <property type="entry name" value="Dbl homology (DH) domain"/>
    <property type="match status" value="1"/>
</dbReference>
<feature type="compositionally biased region" description="Polar residues" evidence="1">
    <location>
        <begin position="674"/>
        <end position="701"/>
    </location>
</feature>
<feature type="compositionally biased region" description="Basic and acidic residues" evidence="1">
    <location>
        <begin position="834"/>
        <end position="843"/>
    </location>
</feature>
<dbReference type="InterPro" id="IPR051092">
    <property type="entry name" value="FYVE_RhoGEF_PH"/>
</dbReference>
<gene>
    <name evidence="3" type="ORF">D9615_008234</name>
</gene>
<dbReference type="PANTHER" id="PTHR12673:SF159">
    <property type="entry name" value="LD03170P"/>
    <property type="match status" value="1"/>
</dbReference>
<feature type="compositionally biased region" description="Basic and acidic residues" evidence="1">
    <location>
        <begin position="467"/>
        <end position="477"/>
    </location>
</feature>
<dbReference type="SUPFAM" id="SSF48065">
    <property type="entry name" value="DBL homology domain (DH-domain)"/>
    <property type="match status" value="1"/>
</dbReference>
<reference evidence="3 4" key="1">
    <citation type="journal article" date="2020" name="ISME J.">
        <title>Uncovering the hidden diversity of litter-decomposition mechanisms in mushroom-forming fungi.</title>
        <authorList>
            <person name="Floudas D."/>
            <person name="Bentzer J."/>
            <person name="Ahren D."/>
            <person name="Johansson T."/>
            <person name="Persson P."/>
            <person name="Tunlid A."/>
        </authorList>
    </citation>
    <scope>NUCLEOTIDE SEQUENCE [LARGE SCALE GENOMIC DNA]</scope>
    <source>
        <strain evidence="3 4">CBS 661.87</strain>
    </source>
</reference>
<dbReference type="Pfam" id="PF00621">
    <property type="entry name" value="RhoGEF"/>
    <property type="match status" value="1"/>
</dbReference>
<evidence type="ECO:0000313" key="3">
    <source>
        <dbReference type="EMBL" id="KAF5375847.1"/>
    </source>
</evidence>
<comment type="caution">
    <text evidence="3">The sequence shown here is derived from an EMBL/GenBank/DDBJ whole genome shotgun (WGS) entry which is preliminary data.</text>
</comment>
<dbReference type="OrthoDB" id="1716625at2759"/>
<feature type="region of interest" description="Disordered" evidence="1">
    <location>
        <begin position="763"/>
        <end position="843"/>
    </location>
</feature>
<feature type="compositionally biased region" description="Basic and acidic residues" evidence="1">
    <location>
        <begin position="663"/>
        <end position="673"/>
    </location>
</feature>
<name>A0A8H5M025_9AGAR</name>